<reference evidence="1" key="2">
    <citation type="submission" date="2020-07" db="EMBL/GenBank/DDBJ databases">
        <authorList>
            <person name="Vera ALvarez R."/>
            <person name="Arias-Moreno D.M."/>
            <person name="Jimenez-Jacinto V."/>
            <person name="Jimenez-Bremont J.F."/>
            <person name="Swaminathan K."/>
            <person name="Moose S.P."/>
            <person name="Guerrero-Gonzalez M.L."/>
            <person name="Marino-Ramirez L."/>
            <person name="Landsman D."/>
            <person name="Rodriguez-Kessler M."/>
            <person name="Delgado-Sanchez P."/>
        </authorList>
    </citation>
    <scope>NUCLEOTIDE SEQUENCE</scope>
    <source>
        <tissue evidence="1">Cladode</tissue>
    </source>
</reference>
<sequence>MRSLTSGCPALKELHIEYCHGISALYIESLTLKTLKLKLNVESSSMSQSSVFIKGPTLRCLHMKEHVEHYAICDMSALMEAKLDIFVDENELQVLSKMSSVKNLCLKTHVTSSVLSAAFLDVFTILTFGNLIFLELNVQCAFCACF</sequence>
<name>A0A7C9CPE9_OPUST</name>
<protein>
    <submittedName>
        <fullName evidence="1">Uncharacterized protein</fullName>
    </submittedName>
</protein>
<evidence type="ECO:0000313" key="1">
    <source>
        <dbReference type="EMBL" id="MBA4620464.1"/>
    </source>
</evidence>
<dbReference type="EMBL" id="GISG01030551">
    <property type="protein sequence ID" value="MBA4620464.1"/>
    <property type="molecule type" value="Transcribed_RNA"/>
</dbReference>
<dbReference type="PANTHER" id="PTHR31900:SF34">
    <property type="entry name" value="EMB|CAB62440.1-RELATED"/>
    <property type="match status" value="1"/>
</dbReference>
<accession>A0A7C9CPE9</accession>
<dbReference type="PANTHER" id="PTHR31900">
    <property type="entry name" value="F-BOX/RNI SUPERFAMILY PROTEIN-RELATED"/>
    <property type="match status" value="1"/>
</dbReference>
<dbReference type="AlphaFoldDB" id="A0A7C9CPE9"/>
<reference evidence="1" key="1">
    <citation type="journal article" date="2013" name="J. Plant Res.">
        <title>Effect of fungi and light on seed germination of three Opuntia species from semiarid lands of central Mexico.</title>
        <authorList>
            <person name="Delgado-Sanchez P."/>
            <person name="Jimenez-Bremont J.F."/>
            <person name="Guerrero-Gonzalez Mde L."/>
            <person name="Flores J."/>
        </authorList>
    </citation>
    <scope>NUCLEOTIDE SEQUENCE</scope>
    <source>
        <tissue evidence="1">Cladode</tissue>
    </source>
</reference>
<dbReference type="InterPro" id="IPR050232">
    <property type="entry name" value="FBL13/AtMIF1-like"/>
</dbReference>
<proteinExistence type="predicted"/>
<organism evidence="1">
    <name type="scientific">Opuntia streptacantha</name>
    <name type="common">Prickly pear cactus</name>
    <name type="synonym">Opuntia cardona</name>
    <dbReference type="NCBI Taxonomy" id="393608"/>
    <lineage>
        <taxon>Eukaryota</taxon>
        <taxon>Viridiplantae</taxon>
        <taxon>Streptophyta</taxon>
        <taxon>Embryophyta</taxon>
        <taxon>Tracheophyta</taxon>
        <taxon>Spermatophyta</taxon>
        <taxon>Magnoliopsida</taxon>
        <taxon>eudicotyledons</taxon>
        <taxon>Gunneridae</taxon>
        <taxon>Pentapetalae</taxon>
        <taxon>Caryophyllales</taxon>
        <taxon>Cactineae</taxon>
        <taxon>Cactaceae</taxon>
        <taxon>Opuntioideae</taxon>
        <taxon>Opuntia</taxon>
    </lineage>
</organism>